<name>A0ACD4NR53_9HYPH</name>
<gene>
    <name evidence="1" type="ORF">OXU80_03680</name>
</gene>
<dbReference type="Proteomes" id="UP001163223">
    <property type="component" value="Chromosome"/>
</dbReference>
<keyword evidence="2" id="KW-1185">Reference proteome</keyword>
<organism evidence="1 2">
    <name type="scientific">Antarcticirhabdus aurantiaca</name>
    <dbReference type="NCBI Taxonomy" id="2606717"/>
    <lineage>
        <taxon>Bacteria</taxon>
        <taxon>Pseudomonadati</taxon>
        <taxon>Pseudomonadota</taxon>
        <taxon>Alphaproteobacteria</taxon>
        <taxon>Hyphomicrobiales</taxon>
        <taxon>Aurantimonadaceae</taxon>
        <taxon>Antarcticirhabdus</taxon>
    </lineage>
</organism>
<protein>
    <submittedName>
        <fullName evidence="1">DUF3095 domain-containing protein</fullName>
    </submittedName>
</protein>
<evidence type="ECO:0000313" key="1">
    <source>
        <dbReference type="EMBL" id="WAJ29348.1"/>
    </source>
</evidence>
<dbReference type="EMBL" id="CP113520">
    <property type="protein sequence ID" value="WAJ29348.1"/>
    <property type="molecule type" value="Genomic_DNA"/>
</dbReference>
<sequence length="389" mass="42051">MPEDAEAGDERIIDFYADLPTFDSFARLVDDAAYTPLPNGWVLGLADIVRSTQAIEDGHYKAVNTAAAAAIAAVSNLLHNSDFPFAFGGDGANFALPPAHAEIGREALRAVSAWARDDLQLDMRVALVPVDLVRAHGFDVRVARFAPSPDVAYAMFTGGGLAYAERAMKAGAFRIEPAPPGTRPDLTGLSCRFAEIGTERGVILSVIVLPTAEGDREGFDWLIEDVLRLAEGGTDAGRPIPEDGPQVHWPPSGFDLEARALRKTGASLSRMRAAVLVRSLLSHLLFRTGLPLGSFDPKRYRRELVENTDFRKFEDGLRMTLDCTPELADRLEALLVRARTAGTARFGLCRQTSALMTCFVPSATRSNHVHFVDGAQGGYAVAARMLKSA</sequence>
<reference evidence="1" key="1">
    <citation type="submission" date="2022-11" db="EMBL/GenBank/DDBJ databases">
        <title>beta-Carotene-producing bacterium, Jeongeuplla avenae sp. nov., alleviates the salt stress of Arabidopsis seedlings.</title>
        <authorList>
            <person name="Jiang L."/>
            <person name="Lee J."/>
        </authorList>
    </citation>
    <scope>NUCLEOTIDE SEQUENCE</scope>
    <source>
        <strain evidence="1">DY_R2A_6</strain>
    </source>
</reference>
<accession>A0ACD4NR53</accession>
<proteinExistence type="predicted"/>
<evidence type="ECO:0000313" key="2">
    <source>
        <dbReference type="Proteomes" id="UP001163223"/>
    </source>
</evidence>